<name>A0A086YD79_9RHOB</name>
<dbReference type="STRING" id="195105.CN97_05550"/>
<protein>
    <submittedName>
        <fullName evidence="5">Uncharacterized protein</fullName>
    </submittedName>
</protein>
<evidence type="ECO:0000256" key="3">
    <source>
        <dbReference type="ARBA" id="ARBA00022989"/>
    </source>
</evidence>
<accession>A0A086YD79</accession>
<evidence type="ECO:0000256" key="4">
    <source>
        <dbReference type="ARBA" id="ARBA00023136"/>
    </source>
</evidence>
<dbReference type="EMBL" id="JGYG01000001">
    <property type="protein sequence ID" value="KFI32229.1"/>
    <property type="molecule type" value="Genomic_DNA"/>
</dbReference>
<comment type="caution">
    <text evidence="5">The sequence shown here is derived from an EMBL/GenBank/DDBJ whole genome shotgun (WGS) entry which is preliminary data.</text>
</comment>
<dbReference type="OrthoDB" id="7688451at2"/>
<keyword evidence="2" id="KW-0812">Transmembrane</keyword>
<dbReference type="AlphaFoldDB" id="A0A086YD79"/>
<gene>
    <name evidence="5" type="ORF">CN97_05550</name>
</gene>
<keyword evidence="3" id="KW-1133">Transmembrane helix</keyword>
<reference evidence="5 6" key="1">
    <citation type="submission" date="2014-03" db="EMBL/GenBank/DDBJ databases">
        <title>Genome of Haematobacter massiliensis CCUG 47968.</title>
        <authorList>
            <person name="Wang D."/>
            <person name="Wang G."/>
        </authorList>
    </citation>
    <scope>NUCLEOTIDE SEQUENCE [LARGE SCALE GENOMIC DNA]</scope>
    <source>
        <strain evidence="5 6">CCUG 47968</strain>
    </source>
</reference>
<evidence type="ECO:0000256" key="1">
    <source>
        <dbReference type="ARBA" id="ARBA00004141"/>
    </source>
</evidence>
<comment type="subcellular location">
    <subcellularLocation>
        <location evidence="1">Membrane</location>
        <topology evidence="1">Multi-pass membrane protein</topology>
    </subcellularLocation>
</comment>
<keyword evidence="6" id="KW-1185">Reference proteome</keyword>
<evidence type="ECO:0000256" key="2">
    <source>
        <dbReference type="ARBA" id="ARBA00022692"/>
    </source>
</evidence>
<dbReference type="GO" id="GO:0016020">
    <property type="term" value="C:membrane"/>
    <property type="evidence" value="ECO:0007669"/>
    <property type="project" value="UniProtKB-SubCell"/>
</dbReference>
<evidence type="ECO:0000313" key="6">
    <source>
        <dbReference type="Proteomes" id="UP000028826"/>
    </source>
</evidence>
<evidence type="ECO:0000313" key="5">
    <source>
        <dbReference type="EMBL" id="KFI32229.1"/>
    </source>
</evidence>
<dbReference type="RefSeq" id="WP_035705953.1">
    <property type="nucleotide sequence ID" value="NZ_CAMIFG010000155.1"/>
</dbReference>
<dbReference type="InterPro" id="IPR006977">
    <property type="entry name" value="Yip1_dom"/>
</dbReference>
<dbReference type="Proteomes" id="UP000028826">
    <property type="component" value="Unassembled WGS sequence"/>
</dbReference>
<keyword evidence="4" id="KW-0472">Membrane</keyword>
<organism evidence="5 6">
    <name type="scientific">Haematobacter massiliensis</name>
    <dbReference type="NCBI Taxonomy" id="195105"/>
    <lineage>
        <taxon>Bacteria</taxon>
        <taxon>Pseudomonadati</taxon>
        <taxon>Pseudomonadota</taxon>
        <taxon>Alphaproteobacteria</taxon>
        <taxon>Rhodobacterales</taxon>
        <taxon>Paracoccaceae</taxon>
        <taxon>Haematobacter</taxon>
    </lineage>
</organism>
<dbReference type="Pfam" id="PF04893">
    <property type="entry name" value="Yip1"/>
    <property type="match status" value="1"/>
</dbReference>
<proteinExistence type="predicted"/>
<sequence length="192" mass="20528">MAIFSLRDLILTPRAALRRILDLNLPMSSRWQIFLIVAVASALFSHLFLWLVGGTALMGASLSPFFTGAIQALLLLIVVGAVQLFGRAFGGTARFADTLLGVSVLQGVMVIAQCVQLLLYFALPVLGEIAGFAAVILFFWLLTNFVTELHGFRSRVRVFMGVIFAVFCVASVLALLFGSLATMPPGPPPAGG</sequence>